<protein>
    <submittedName>
        <fullName evidence="2">Uncharacterized protein</fullName>
    </submittedName>
</protein>
<dbReference type="EMBL" id="JOJR01000522">
    <property type="protein sequence ID" value="RCN36844.1"/>
    <property type="molecule type" value="Genomic_DNA"/>
</dbReference>
<dbReference type="STRING" id="29170.A0A368FXC8"/>
<evidence type="ECO:0000256" key="1">
    <source>
        <dbReference type="SAM" id="MobiDB-lite"/>
    </source>
</evidence>
<organism evidence="2 3">
    <name type="scientific">Ancylostoma caninum</name>
    <name type="common">Dog hookworm</name>
    <dbReference type="NCBI Taxonomy" id="29170"/>
    <lineage>
        <taxon>Eukaryota</taxon>
        <taxon>Metazoa</taxon>
        <taxon>Ecdysozoa</taxon>
        <taxon>Nematoda</taxon>
        <taxon>Chromadorea</taxon>
        <taxon>Rhabditida</taxon>
        <taxon>Rhabditina</taxon>
        <taxon>Rhabditomorpha</taxon>
        <taxon>Strongyloidea</taxon>
        <taxon>Ancylostomatidae</taxon>
        <taxon>Ancylostomatinae</taxon>
        <taxon>Ancylostoma</taxon>
    </lineage>
</organism>
<keyword evidence="3" id="KW-1185">Reference proteome</keyword>
<feature type="region of interest" description="Disordered" evidence="1">
    <location>
        <begin position="67"/>
        <end position="98"/>
    </location>
</feature>
<dbReference type="Proteomes" id="UP000252519">
    <property type="component" value="Unassembled WGS sequence"/>
</dbReference>
<dbReference type="AlphaFoldDB" id="A0A368FXC8"/>
<evidence type="ECO:0000313" key="3">
    <source>
        <dbReference type="Proteomes" id="UP000252519"/>
    </source>
</evidence>
<accession>A0A368FXC8</accession>
<reference evidence="2 3" key="1">
    <citation type="submission" date="2014-10" db="EMBL/GenBank/DDBJ databases">
        <title>Draft genome of the hookworm Ancylostoma caninum.</title>
        <authorList>
            <person name="Mitreva M."/>
        </authorList>
    </citation>
    <scope>NUCLEOTIDE SEQUENCE [LARGE SCALE GENOMIC DNA]</scope>
    <source>
        <strain evidence="2 3">Baltimore</strain>
    </source>
</reference>
<sequence>MAHYGKGLSCLDINKFRYDSPRAAAEAVCQIDNIIHTPGYLTIHCQQDEQIGTTLVLQWLPNSTLHKNPSSIRSVSPRSQVRQTTRHCPSSARTQVRA</sequence>
<gene>
    <name evidence="2" type="ORF">ANCCAN_17258</name>
</gene>
<proteinExistence type="predicted"/>
<dbReference type="OrthoDB" id="9602067at2759"/>
<evidence type="ECO:0000313" key="2">
    <source>
        <dbReference type="EMBL" id="RCN36844.1"/>
    </source>
</evidence>
<comment type="caution">
    <text evidence="2">The sequence shown here is derived from an EMBL/GenBank/DDBJ whole genome shotgun (WGS) entry which is preliminary data.</text>
</comment>
<name>A0A368FXC8_ANCCA</name>